<keyword evidence="8" id="KW-1278">Translocase</keyword>
<evidence type="ECO:0000256" key="7">
    <source>
        <dbReference type="ARBA" id="ARBA00022840"/>
    </source>
</evidence>
<dbReference type="PROSITE" id="PS50893">
    <property type="entry name" value="ABC_TRANSPORTER_2"/>
    <property type="match status" value="2"/>
</dbReference>
<dbReference type="CDD" id="cd03215">
    <property type="entry name" value="ABC_Carb_Monos_II"/>
    <property type="match status" value="1"/>
</dbReference>
<dbReference type="InterPro" id="IPR003439">
    <property type="entry name" value="ABC_transporter-like_ATP-bd"/>
</dbReference>
<dbReference type="InterPro" id="IPR050107">
    <property type="entry name" value="ABC_carbohydrate_import_ATPase"/>
</dbReference>
<keyword evidence="2" id="KW-0813">Transport</keyword>
<evidence type="ECO:0000256" key="4">
    <source>
        <dbReference type="ARBA" id="ARBA00022597"/>
    </source>
</evidence>
<proteinExistence type="predicted"/>
<dbReference type="PANTHER" id="PTHR43790:SF3">
    <property type="entry name" value="D-ALLOSE IMPORT ATP-BINDING PROTEIN ALSA-RELATED"/>
    <property type="match status" value="1"/>
</dbReference>
<keyword evidence="9" id="KW-0472">Membrane</keyword>
<accession>A0A7X5HV14</accession>
<evidence type="ECO:0000256" key="3">
    <source>
        <dbReference type="ARBA" id="ARBA00022475"/>
    </source>
</evidence>
<dbReference type="GO" id="GO:0016887">
    <property type="term" value="F:ATP hydrolysis activity"/>
    <property type="evidence" value="ECO:0007669"/>
    <property type="project" value="InterPro"/>
</dbReference>
<evidence type="ECO:0000256" key="8">
    <source>
        <dbReference type="ARBA" id="ARBA00022967"/>
    </source>
</evidence>
<dbReference type="Gene3D" id="3.40.50.300">
    <property type="entry name" value="P-loop containing nucleotide triphosphate hydrolases"/>
    <property type="match status" value="2"/>
</dbReference>
<evidence type="ECO:0000256" key="2">
    <source>
        <dbReference type="ARBA" id="ARBA00022448"/>
    </source>
</evidence>
<gene>
    <name evidence="11" type="ORF">GXN74_05335</name>
</gene>
<dbReference type="GO" id="GO:0005524">
    <property type="term" value="F:ATP binding"/>
    <property type="evidence" value="ECO:0007669"/>
    <property type="project" value="UniProtKB-KW"/>
</dbReference>
<dbReference type="AlphaFoldDB" id="A0A7X5HV14"/>
<evidence type="ECO:0000256" key="1">
    <source>
        <dbReference type="ARBA" id="ARBA00004202"/>
    </source>
</evidence>
<dbReference type="EMBL" id="JAAEEH010000011">
    <property type="protein sequence ID" value="NDL67170.1"/>
    <property type="molecule type" value="Genomic_DNA"/>
</dbReference>
<keyword evidence="3" id="KW-1003">Cell membrane</keyword>
<dbReference type="InterPro" id="IPR003593">
    <property type="entry name" value="AAA+_ATPase"/>
</dbReference>
<evidence type="ECO:0000256" key="6">
    <source>
        <dbReference type="ARBA" id="ARBA00022741"/>
    </source>
</evidence>
<dbReference type="InterPro" id="IPR027417">
    <property type="entry name" value="P-loop_NTPase"/>
</dbReference>
<dbReference type="RefSeq" id="WP_162369898.1">
    <property type="nucleotide sequence ID" value="NZ_JAAEEH010000011.1"/>
</dbReference>
<keyword evidence="12" id="KW-1185">Reference proteome</keyword>
<dbReference type="SMART" id="SM00382">
    <property type="entry name" value="AAA"/>
    <property type="match status" value="2"/>
</dbReference>
<evidence type="ECO:0000256" key="5">
    <source>
        <dbReference type="ARBA" id="ARBA00022737"/>
    </source>
</evidence>
<evidence type="ECO:0000256" key="9">
    <source>
        <dbReference type="ARBA" id="ARBA00023136"/>
    </source>
</evidence>
<evidence type="ECO:0000313" key="11">
    <source>
        <dbReference type="EMBL" id="NDL67170.1"/>
    </source>
</evidence>
<protein>
    <submittedName>
        <fullName evidence="11">Sugar ABC transporter ATP-binding protein</fullName>
    </submittedName>
</protein>
<evidence type="ECO:0000313" key="12">
    <source>
        <dbReference type="Proteomes" id="UP000461585"/>
    </source>
</evidence>
<dbReference type="PANTHER" id="PTHR43790">
    <property type="entry name" value="CARBOHYDRATE TRANSPORT ATP-BINDING PROTEIN MG119-RELATED"/>
    <property type="match status" value="1"/>
</dbReference>
<dbReference type="Proteomes" id="UP000461585">
    <property type="component" value="Unassembled WGS sequence"/>
</dbReference>
<keyword evidence="6" id="KW-0547">Nucleotide-binding</keyword>
<organism evidence="11 12">
    <name type="scientific">Anaerotalea alkaliphila</name>
    <dbReference type="NCBI Taxonomy" id="2662126"/>
    <lineage>
        <taxon>Bacteria</taxon>
        <taxon>Bacillati</taxon>
        <taxon>Bacillota</taxon>
        <taxon>Clostridia</taxon>
        <taxon>Eubacteriales</taxon>
        <taxon>Anaerotalea</taxon>
    </lineage>
</organism>
<dbReference type="GO" id="GO:0005886">
    <property type="term" value="C:plasma membrane"/>
    <property type="evidence" value="ECO:0007669"/>
    <property type="project" value="UniProtKB-SubCell"/>
</dbReference>
<name>A0A7X5HV14_9FIRM</name>
<feature type="domain" description="ABC transporter" evidence="10">
    <location>
        <begin position="5"/>
        <end position="241"/>
    </location>
</feature>
<dbReference type="CDD" id="cd03216">
    <property type="entry name" value="ABC_Carb_Monos_I"/>
    <property type="match status" value="1"/>
</dbReference>
<dbReference type="InterPro" id="IPR017871">
    <property type="entry name" value="ABC_transporter-like_CS"/>
</dbReference>
<keyword evidence="7 11" id="KW-0067">ATP-binding</keyword>
<dbReference type="FunFam" id="3.40.50.300:FF:000127">
    <property type="entry name" value="Ribose import ATP-binding protein RbsA"/>
    <property type="match status" value="1"/>
</dbReference>
<keyword evidence="5" id="KW-0677">Repeat</keyword>
<evidence type="ECO:0000259" key="10">
    <source>
        <dbReference type="PROSITE" id="PS50893"/>
    </source>
</evidence>
<keyword evidence="4" id="KW-0762">Sugar transport</keyword>
<dbReference type="Pfam" id="PF00005">
    <property type="entry name" value="ABC_tran"/>
    <property type="match status" value="2"/>
</dbReference>
<dbReference type="PROSITE" id="PS00211">
    <property type="entry name" value="ABC_TRANSPORTER_1"/>
    <property type="match status" value="1"/>
</dbReference>
<feature type="domain" description="ABC transporter" evidence="10">
    <location>
        <begin position="245"/>
        <end position="496"/>
    </location>
</feature>
<sequence>MEKLIEIRKIRKQFPGVLALDGVSMEVLPGQVHGLLGENGAGKSTLIKCLTGIHQPEEGQILVDGKEVRFENPKQAINLGISCIYQELNTIPELSVTDNIFLGQYLRTGAGFLDYNTMHTKAKEYLSQLGQEIDPKTPMRDLGIGQQQMVEIAKSLSRNARLIIMDEPSASLSRREIDELMKVVRYLADKKVGIIFISHKLEEVFEVCDMVTILRDGQHIISEDVKNMTNESLIANMVGRELKELIPKEVHPVGEEFLRVEGLTRYGVYRDISFSVRGGEVLGMAGLVGAGRSETIRGVFGIDDIDGGKVWVKGKEVSIKNPMDAIANGLAFVTEDRKGQGLVLNDSIANNLSLVSLERNFSKGGFIQKKKVRQRSKENVDALRIKIASLNDPVGQLSGGNQQKVVIGKWLNSDPDIFIFDEPTRGIDIGAKVEVYNVMNALTKQGKAVVMISSELPEILGMSDRVIVMREGKVMGELDRDSSNFNEETIMKAAWGGKI</sequence>
<comment type="caution">
    <text evidence="11">The sequence shown here is derived from an EMBL/GenBank/DDBJ whole genome shotgun (WGS) entry which is preliminary data.</text>
</comment>
<dbReference type="SUPFAM" id="SSF52540">
    <property type="entry name" value="P-loop containing nucleoside triphosphate hydrolases"/>
    <property type="match status" value="2"/>
</dbReference>
<reference evidence="11 12" key="1">
    <citation type="submission" date="2020-01" db="EMBL/GenBank/DDBJ databases">
        <title>Anaeroalcalibacter tamaniensis gen. nov., sp. nov., moderately halophilic strictly anaerobic fermenter bacterium from mud volcano of Taman peninsula.</title>
        <authorList>
            <person name="Frolova A."/>
            <person name="Merkel A.Y."/>
            <person name="Slobodkin A.I."/>
        </authorList>
    </citation>
    <scope>NUCLEOTIDE SEQUENCE [LARGE SCALE GENOMIC DNA]</scope>
    <source>
        <strain evidence="11 12">F-3ap</strain>
    </source>
</reference>
<comment type="subcellular location">
    <subcellularLocation>
        <location evidence="1">Cell membrane</location>
        <topology evidence="1">Peripheral membrane protein</topology>
    </subcellularLocation>
</comment>